<dbReference type="EMBL" id="QXFT01000639">
    <property type="protein sequence ID" value="KAE9339015.1"/>
    <property type="molecule type" value="Genomic_DNA"/>
</dbReference>
<accession>A0A6A4FNV6</accession>
<sequence length="155" mass="16747">MGSQLRRIAGEEDSIPSAISIPPMQSCRSLDDVEGVLLEEQRYLFSSKKRKLRDVVLFGDAAKKSSADDAGEAKKTCSWLRTGSRSSVGHATSAASSLATSDAAFLSLLSLLLLLRLRSRRSRSPPFFLQITASISIVVIQCSYLNLRGALVANS</sequence>
<name>A0A6A4FNV6_9STRA</name>
<protein>
    <submittedName>
        <fullName evidence="1">Uncharacterized protein</fullName>
    </submittedName>
</protein>
<reference evidence="1 2" key="1">
    <citation type="submission" date="2018-08" db="EMBL/GenBank/DDBJ databases">
        <title>Genomic investigation of the strawberry pathogen Phytophthora fragariae indicates pathogenicity is determined by transcriptional variation in three key races.</title>
        <authorList>
            <person name="Adams T.M."/>
            <person name="Armitage A.D."/>
            <person name="Sobczyk M.K."/>
            <person name="Bates H.J."/>
            <person name="Dunwell J.M."/>
            <person name="Nellist C.F."/>
            <person name="Harrison R.J."/>
        </authorList>
    </citation>
    <scope>NUCLEOTIDE SEQUENCE [LARGE SCALE GENOMIC DNA]</scope>
    <source>
        <strain evidence="1 2">SCRP333</strain>
    </source>
</reference>
<comment type="caution">
    <text evidence="1">The sequence shown here is derived from an EMBL/GenBank/DDBJ whole genome shotgun (WGS) entry which is preliminary data.</text>
</comment>
<evidence type="ECO:0000313" key="2">
    <source>
        <dbReference type="Proteomes" id="UP000434957"/>
    </source>
</evidence>
<evidence type="ECO:0000313" key="1">
    <source>
        <dbReference type="EMBL" id="KAE9339015.1"/>
    </source>
</evidence>
<dbReference type="Proteomes" id="UP000434957">
    <property type="component" value="Unassembled WGS sequence"/>
</dbReference>
<proteinExistence type="predicted"/>
<keyword evidence="2" id="KW-1185">Reference proteome</keyword>
<organism evidence="1 2">
    <name type="scientific">Phytophthora rubi</name>
    <dbReference type="NCBI Taxonomy" id="129364"/>
    <lineage>
        <taxon>Eukaryota</taxon>
        <taxon>Sar</taxon>
        <taxon>Stramenopiles</taxon>
        <taxon>Oomycota</taxon>
        <taxon>Peronosporomycetes</taxon>
        <taxon>Peronosporales</taxon>
        <taxon>Peronosporaceae</taxon>
        <taxon>Phytophthora</taxon>
    </lineage>
</organism>
<gene>
    <name evidence="1" type="ORF">PR003_g11238</name>
</gene>
<dbReference type="AlphaFoldDB" id="A0A6A4FNV6"/>